<sequence>PEKGAGDAERSRPRTPSTGPQLRTAVPPGNSVSQLKCTYNENYRLLHSLGGRAARKMSSAKMNSLIQDIYFLSVVFLSQPVLLQVLFHCKIRSCALIFIFKKMGLMLIFQM</sequence>
<protein>
    <submittedName>
        <fullName evidence="2">Uncharacterized protein</fullName>
    </submittedName>
</protein>
<feature type="compositionally biased region" description="Basic and acidic residues" evidence="1">
    <location>
        <begin position="1"/>
        <end position="12"/>
    </location>
</feature>
<proteinExistence type="predicted"/>
<feature type="region of interest" description="Disordered" evidence="1">
    <location>
        <begin position="1"/>
        <end position="33"/>
    </location>
</feature>
<evidence type="ECO:0000256" key="1">
    <source>
        <dbReference type="SAM" id="MobiDB-lite"/>
    </source>
</evidence>
<organism evidence="2 3">
    <name type="scientific">Ameca splendens</name>
    <dbReference type="NCBI Taxonomy" id="208324"/>
    <lineage>
        <taxon>Eukaryota</taxon>
        <taxon>Metazoa</taxon>
        <taxon>Chordata</taxon>
        <taxon>Craniata</taxon>
        <taxon>Vertebrata</taxon>
        <taxon>Euteleostomi</taxon>
        <taxon>Actinopterygii</taxon>
        <taxon>Neopterygii</taxon>
        <taxon>Teleostei</taxon>
        <taxon>Neoteleostei</taxon>
        <taxon>Acanthomorphata</taxon>
        <taxon>Ovalentaria</taxon>
        <taxon>Atherinomorphae</taxon>
        <taxon>Cyprinodontiformes</taxon>
        <taxon>Goodeidae</taxon>
        <taxon>Ameca</taxon>
    </lineage>
</organism>
<dbReference type="Proteomes" id="UP001469553">
    <property type="component" value="Unassembled WGS sequence"/>
</dbReference>
<reference evidence="2 3" key="1">
    <citation type="submission" date="2021-06" db="EMBL/GenBank/DDBJ databases">
        <authorList>
            <person name="Palmer J.M."/>
        </authorList>
    </citation>
    <scope>NUCLEOTIDE SEQUENCE [LARGE SCALE GENOMIC DNA]</scope>
    <source>
        <strain evidence="2 3">AS_MEX2019</strain>
        <tissue evidence="2">Muscle</tissue>
    </source>
</reference>
<accession>A0ABV0YDD0</accession>
<evidence type="ECO:0000313" key="3">
    <source>
        <dbReference type="Proteomes" id="UP001469553"/>
    </source>
</evidence>
<evidence type="ECO:0000313" key="2">
    <source>
        <dbReference type="EMBL" id="MEQ2291470.1"/>
    </source>
</evidence>
<keyword evidence="3" id="KW-1185">Reference proteome</keyword>
<feature type="non-terminal residue" evidence="2">
    <location>
        <position position="1"/>
    </location>
</feature>
<comment type="caution">
    <text evidence="2">The sequence shown here is derived from an EMBL/GenBank/DDBJ whole genome shotgun (WGS) entry which is preliminary data.</text>
</comment>
<gene>
    <name evidence="2" type="ORF">AMECASPLE_013670</name>
</gene>
<dbReference type="EMBL" id="JAHRIP010029118">
    <property type="protein sequence ID" value="MEQ2291470.1"/>
    <property type="molecule type" value="Genomic_DNA"/>
</dbReference>
<name>A0ABV0YDD0_9TELE</name>